<evidence type="ECO:0000256" key="7">
    <source>
        <dbReference type="ARBA" id="ARBA00023173"/>
    </source>
</evidence>
<dbReference type="GO" id="GO:0005254">
    <property type="term" value="F:chloride channel activity"/>
    <property type="evidence" value="ECO:0007669"/>
    <property type="project" value="UniProtKB-KW"/>
</dbReference>
<feature type="transmembrane region" description="Helical" evidence="11">
    <location>
        <begin position="180"/>
        <end position="202"/>
    </location>
</feature>
<feature type="transmembrane region" description="Helical" evidence="11">
    <location>
        <begin position="81"/>
        <end position="103"/>
    </location>
</feature>
<keyword evidence="5" id="KW-0406">Ion transport</keyword>
<feature type="transmembrane region" description="Helical" evidence="11">
    <location>
        <begin position="254"/>
        <end position="278"/>
    </location>
</feature>
<dbReference type="InterPro" id="IPR046342">
    <property type="entry name" value="CBS_dom_sf"/>
</dbReference>
<dbReference type="Pfam" id="PF00654">
    <property type="entry name" value="Voltage_CLC"/>
    <property type="match status" value="1"/>
</dbReference>
<dbReference type="CDD" id="cd00400">
    <property type="entry name" value="Voltage_gated_ClC"/>
    <property type="match status" value="1"/>
</dbReference>
<keyword evidence="9" id="KW-0407">Ion channel</keyword>
<sequence>MVEPARAASRKGLQWILRNDVTKWVFLGILIGIVAGVGSIAFYFLIKLMTGLMLTGITGFVPPEPLGEGGSLAYTLGHYRWYLLPISLAAGGILSGLIVYNLAPEAEGHGTDAAISAFHNNNGKIRRRVPIVKLVASAITIGSGGSAGREGPTAQIAAGFGSFVADVFSLNDHDRRIAEAAGIGAGIGSIFMAPLGGALLSTEILYRRDFEVEALIPSIIASVVGYSIFGYLFQYRPIFYTDPSFLFFERPESLLAYALVGILAGLLGKVYVNVFYGIQGLFRKWNITRFAKPAIGGLLVGLIAIKFPQVLGLGYGWVQLLLNENLYLMPLYILIILIFVKIVATSLTIGSGGSGGVFAPGIVIGSFFGAAMGIILHPLFPYLNIVEFTIVGMISFFGGVSKAPISVLIMGTEMTGSFALFLPLMLSTTLSYFASGVNTSIYRAQVLDRAHSPAHAAEYERPIMDQVPVYKAMRTEFNYVTPDDDLRSALPKLRETRTKNLLVMNGHSLKGILSLDMIKSGMDVNSLKVSDVMSTDVPTIRYDANIHEALDRLIRSDRGILAVIDEDNTTVKGIIGLPDIAEAYNREIRRIKHELMQGEG</sequence>
<dbReference type="FunFam" id="1.10.3080.10:FF:000018">
    <property type="entry name" value="Chloride transporter, ClC family"/>
    <property type="match status" value="1"/>
</dbReference>
<comment type="caution">
    <text evidence="13">The sequence shown here is derived from an EMBL/GenBank/DDBJ whole genome shotgun (WGS) entry which is preliminary data.</text>
</comment>
<evidence type="ECO:0000256" key="5">
    <source>
        <dbReference type="ARBA" id="ARBA00023065"/>
    </source>
</evidence>
<evidence type="ECO:0000256" key="9">
    <source>
        <dbReference type="ARBA" id="ARBA00023303"/>
    </source>
</evidence>
<name>A0AA37BQB2_9ARCH</name>
<dbReference type="PANTHER" id="PTHR43427:SF6">
    <property type="entry name" value="CHLORIDE CHANNEL PROTEIN CLC-E"/>
    <property type="match status" value="1"/>
</dbReference>
<keyword evidence="14" id="KW-1185">Reference proteome</keyword>
<dbReference type="SUPFAM" id="SSF81340">
    <property type="entry name" value="Clc chloride channel"/>
    <property type="match status" value="1"/>
</dbReference>
<dbReference type="Gene3D" id="1.10.3080.10">
    <property type="entry name" value="Clc chloride channel"/>
    <property type="match status" value="1"/>
</dbReference>
<feature type="transmembrane region" description="Helical" evidence="11">
    <location>
        <begin position="24"/>
        <end position="46"/>
    </location>
</feature>
<dbReference type="EMBL" id="BMNY01000001">
    <property type="protein sequence ID" value="GGM67003.1"/>
    <property type="molecule type" value="Genomic_DNA"/>
</dbReference>
<evidence type="ECO:0000256" key="3">
    <source>
        <dbReference type="ARBA" id="ARBA00022692"/>
    </source>
</evidence>
<feature type="domain" description="CBS" evidence="12">
    <location>
        <begin position="473"/>
        <end position="529"/>
    </location>
</feature>
<evidence type="ECO:0000256" key="11">
    <source>
        <dbReference type="SAM" id="Phobius"/>
    </source>
</evidence>
<dbReference type="GO" id="GO:0034707">
    <property type="term" value="C:chloride channel complex"/>
    <property type="evidence" value="ECO:0007669"/>
    <property type="project" value="UniProtKB-KW"/>
</dbReference>
<evidence type="ECO:0000256" key="8">
    <source>
        <dbReference type="ARBA" id="ARBA00023214"/>
    </source>
</evidence>
<feature type="domain" description="CBS" evidence="12">
    <location>
        <begin position="533"/>
        <end position="591"/>
    </location>
</feature>
<keyword evidence="3 11" id="KW-0812">Transmembrane</keyword>
<feature type="transmembrane region" description="Helical" evidence="11">
    <location>
        <begin position="356"/>
        <end position="376"/>
    </location>
</feature>
<keyword evidence="7" id="KW-0869">Chloride channel</keyword>
<organism evidence="13 14">
    <name type="scientific">Thermogymnomonas acidicola</name>
    <dbReference type="NCBI Taxonomy" id="399579"/>
    <lineage>
        <taxon>Archaea</taxon>
        <taxon>Methanobacteriati</taxon>
        <taxon>Thermoplasmatota</taxon>
        <taxon>Thermoplasmata</taxon>
        <taxon>Thermoplasmatales</taxon>
        <taxon>Thermogymnomonas</taxon>
    </lineage>
</organism>
<dbReference type="RefSeq" id="WP_188679470.1">
    <property type="nucleotide sequence ID" value="NZ_BMNY01000001.1"/>
</dbReference>
<protein>
    <submittedName>
        <fullName evidence="13">Chloride channel protein</fullName>
    </submittedName>
</protein>
<accession>A0AA37BQB2</accession>
<feature type="transmembrane region" description="Helical" evidence="11">
    <location>
        <begin position="382"/>
        <end position="400"/>
    </location>
</feature>
<dbReference type="Pfam" id="PF00571">
    <property type="entry name" value="CBS"/>
    <property type="match status" value="2"/>
</dbReference>
<evidence type="ECO:0000256" key="4">
    <source>
        <dbReference type="ARBA" id="ARBA00022989"/>
    </source>
</evidence>
<feature type="transmembrane region" description="Helical" evidence="11">
    <location>
        <begin position="214"/>
        <end position="234"/>
    </location>
</feature>
<dbReference type="AlphaFoldDB" id="A0AA37BQB2"/>
<keyword evidence="6 11" id="KW-0472">Membrane</keyword>
<dbReference type="CDD" id="cd02205">
    <property type="entry name" value="CBS_pair_SF"/>
    <property type="match status" value="1"/>
</dbReference>
<feature type="transmembrane region" description="Helical" evidence="11">
    <location>
        <begin position="290"/>
        <end position="307"/>
    </location>
</feature>
<dbReference type="PROSITE" id="PS51371">
    <property type="entry name" value="CBS"/>
    <property type="match status" value="2"/>
</dbReference>
<evidence type="ECO:0000259" key="12">
    <source>
        <dbReference type="PROSITE" id="PS51371"/>
    </source>
</evidence>
<gene>
    <name evidence="13" type="ORF">GCM10007108_01420</name>
</gene>
<keyword evidence="2" id="KW-0813">Transport</keyword>
<proteinExistence type="predicted"/>
<dbReference type="Gene3D" id="3.10.580.10">
    <property type="entry name" value="CBS-domain"/>
    <property type="match status" value="1"/>
</dbReference>
<dbReference type="InterPro" id="IPR000644">
    <property type="entry name" value="CBS_dom"/>
</dbReference>
<evidence type="ECO:0000256" key="1">
    <source>
        <dbReference type="ARBA" id="ARBA00004141"/>
    </source>
</evidence>
<dbReference type="Proteomes" id="UP000632195">
    <property type="component" value="Unassembled WGS sequence"/>
</dbReference>
<keyword evidence="10" id="KW-0129">CBS domain</keyword>
<dbReference type="PRINTS" id="PR00762">
    <property type="entry name" value="CLCHANNEL"/>
</dbReference>
<dbReference type="InterPro" id="IPR014743">
    <property type="entry name" value="Cl-channel_core"/>
</dbReference>
<keyword evidence="8" id="KW-0868">Chloride</keyword>
<comment type="subcellular location">
    <subcellularLocation>
        <location evidence="1">Membrane</location>
        <topology evidence="1">Multi-pass membrane protein</topology>
    </subcellularLocation>
</comment>
<reference evidence="13" key="1">
    <citation type="journal article" date="2014" name="Int. J. Syst. Evol. Microbiol.">
        <title>Complete genome sequence of Corynebacterium casei LMG S-19264T (=DSM 44701T), isolated from a smear-ripened cheese.</title>
        <authorList>
            <consortium name="US DOE Joint Genome Institute (JGI-PGF)"/>
            <person name="Walter F."/>
            <person name="Albersmeier A."/>
            <person name="Kalinowski J."/>
            <person name="Ruckert C."/>
        </authorList>
    </citation>
    <scope>NUCLEOTIDE SEQUENCE</scope>
    <source>
        <strain evidence="13">JCM 13583</strain>
    </source>
</reference>
<keyword evidence="4 11" id="KW-1133">Transmembrane helix</keyword>
<evidence type="ECO:0000313" key="14">
    <source>
        <dbReference type="Proteomes" id="UP000632195"/>
    </source>
</evidence>
<feature type="transmembrane region" description="Helical" evidence="11">
    <location>
        <begin position="327"/>
        <end position="344"/>
    </location>
</feature>
<evidence type="ECO:0000256" key="2">
    <source>
        <dbReference type="ARBA" id="ARBA00022448"/>
    </source>
</evidence>
<reference evidence="13" key="2">
    <citation type="submission" date="2022-09" db="EMBL/GenBank/DDBJ databases">
        <authorList>
            <person name="Sun Q."/>
            <person name="Ohkuma M."/>
        </authorList>
    </citation>
    <scope>NUCLEOTIDE SEQUENCE</scope>
    <source>
        <strain evidence="13">JCM 13583</strain>
    </source>
</reference>
<dbReference type="InterPro" id="IPR050368">
    <property type="entry name" value="ClC-type_chloride_channel"/>
</dbReference>
<dbReference type="SUPFAM" id="SSF54631">
    <property type="entry name" value="CBS-domain pair"/>
    <property type="match status" value="1"/>
</dbReference>
<evidence type="ECO:0000256" key="6">
    <source>
        <dbReference type="ARBA" id="ARBA00023136"/>
    </source>
</evidence>
<dbReference type="InterPro" id="IPR001807">
    <property type="entry name" value="ClC"/>
</dbReference>
<evidence type="ECO:0000256" key="10">
    <source>
        <dbReference type="PROSITE-ProRule" id="PRU00703"/>
    </source>
</evidence>
<dbReference type="PANTHER" id="PTHR43427">
    <property type="entry name" value="CHLORIDE CHANNEL PROTEIN CLC-E"/>
    <property type="match status" value="1"/>
</dbReference>
<evidence type="ECO:0000313" key="13">
    <source>
        <dbReference type="EMBL" id="GGM67003.1"/>
    </source>
</evidence>